<proteinExistence type="predicted"/>
<comment type="caution">
    <text evidence="2">The sequence shown here is derived from an EMBL/GenBank/DDBJ whole genome shotgun (WGS) entry which is preliminary data.</text>
</comment>
<evidence type="ECO:0000256" key="1">
    <source>
        <dbReference type="SAM" id="MobiDB-lite"/>
    </source>
</evidence>
<dbReference type="EMBL" id="BAAAUH010000062">
    <property type="protein sequence ID" value="GAA3199199.1"/>
    <property type="molecule type" value="Genomic_DNA"/>
</dbReference>
<dbReference type="Proteomes" id="UP001501866">
    <property type="component" value="Unassembled WGS sequence"/>
</dbReference>
<evidence type="ECO:0000313" key="3">
    <source>
        <dbReference type="Proteomes" id="UP001501866"/>
    </source>
</evidence>
<keyword evidence="3" id="KW-1185">Reference proteome</keyword>
<feature type="compositionally biased region" description="Basic and acidic residues" evidence="1">
    <location>
        <begin position="18"/>
        <end position="30"/>
    </location>
</feature>
<accession>A0ABP6Q1Q5</accession>
<feature type="region of interest" description="Disordered" evidence="1">
    <location>
        <begin position="12"/>
        <end position="36"/>
    </location>
</feature>
<organism evidence="2 3">
    <name type="scientific">Streptomyces virens</name>
    <dbReference type="NCBI Taxonomy" id="285572"/>
    <lineage>
        <taxon>Bacteria</taxon>
        <taxon>Bacillati</taxon>
        <taxon>Actinomycetota</taxon>
        <taxon>Actinomycetes</taxon>
        <taxon>Kitasatosporales</taxon>
        <taxon>Streptomycetaceae</taxon>
        <taxon>Streptomyces</taxon>
    </lineage>
</organism>
<gene>
    <name evidence="2" type="ORF">GCM10010451_57160</name>
</gene>
<dbReference type="RefSeq" id="WP_182730418.1">
    <property type="nucleotide sequence ID" value="NZ_BAAAUH010000062.1"/>
</dbReference>
<reference evidence="3" key="1">
    <citation type="journal article" date="2019" name="Int. J. Syst. Evol. Microbiol.">
        <title>The Global Catalogue of Microorganisms (GCM) 10K type strain sequencing project: providing services to taxonomists for standard genome sequencing and annotation.</title>
        <authorList>
            <consortium name="The Broad Institute Genomics Platform"/>
            <consortium name="The Broad Institute Genome Sequencing Center for Infectious Disease"/>
            <person name="Wu L."/>
            <person name="Ma J."/>
        </authorList>
    </citation>
    <scope>NUCLEOTIDE SEQUENCE [LARGE SCALE GENOMIC DNA]</scope>
    <source>
        <strain evidence="3">JCM 9095</strain>
    </source>
</reference>
<sequence>MLRRLVETWARRRSRSARVTDRDPAGEVRTPDPYVRRLPNPHDARWRRWSKRCRAAGRYLPFPAEEACWHVPRRPQSPSWDTGDDVVRPYVLRP</sequence>
<name>A0ABP6Q1Q5_9ACTN</name>
<protein>
    <submittedName>
        <fullName evidence="2">Uncharacterized protein</fullName>
    </submittedName>
</protein>
<evidence type="ECO:0000313" key="2">
    <source>
        <dbReference type="EMBL" id="GAA3199199.1"/>
    </source>
</evidence>